<dbReference type="InterPro" id="IPR014044">
    <property type="entry name" value="CAP_dom"/>
</dbReference>
<feature type="domain" description="SCP" evidence="2">
    <location>
        <begin position="41"/>
        <end position="154"/>
    </location>
</feature>
<dbReference type="AlphaFoldDB" id="A0A2T4J5X6"/>
<dbReference type="Pfam" id="PF00188">
    <property type="entry name" value="CAP"/>
    <property type="match status" value="1"/>
</dbReference>
<name>A0A2T4J5X6_FUSBL</name>
<dbReference type="RefSeq" id="WP_107674192.1">
    <property type="nucleotide sequence ID" value="NZ_PZKE01000015.1"/>
</dbReference>
<accession>A0A2T4J5X6</accession>
<organism evidence="3 4">
    <name type="scientific">Fuscovulum blasticum DSM 2131</name>
    <dbReference type="NCBI Taxonomy" id="1188250"/>
    <lineage>
        <taxon>Bacteria</taxon>
        <taxon>Pseudomonadati</taxon>
        <taxon>Pseudomonadota</taxon>
        <taxon>Alphaproteobacteria</taxon>
        <taxon>Rhodobacterales</taxon>
        <taxon>Paracoccaceae</taxon>
        <taxon>Pseudogemmobacter</taxon>
    </lineage>
</organism>
<sequence>MTRPFFLAAALCLAATVALPALACTKPANSADLQSEVVAGVNAQRARAGLPALKLNAALGKAAQGHACDNAARQSISHVSSDGSKLQNRLRKAGYRFRTATENTGRGFATPARAVEWWMNSPKHKDNILMSATRDIGVGIAVSDAPDSKLHWVIVMGQSK</sequence>
<feature type="chain" id="PRO_5015474715" evidence="1">
    <location>
        <begin position="24"/>
        <end position="160"/>
    </location>
</feature>
<dbReference type="PANTHER" id="PTHR31157:SF1">
    <property type="entry name" value="SCP DOMAIN-CONTAINING PROTEIN"/>
    <property type="match status" value="1"/>
</dbReference>
<keyword evidence="1" id="KW-0732">Signal</keyword>
<evidence type="ECO:0000313" key="4">
    <source>
        <dbReference type="Proteomes" id="UP000241362"/>
    </source>
</evidence>
<dbReference type="PANTHER" id="PTHR31157">
    <property type="entry name" value="SCP DOMAIN-CONTAINING PROTEIN"/>
    <property type="match status" value="1"/>
</dbReference>
<reference evidence="3 4" key="1">
    <citation type="submission" date="2018-03" db="EMBL/GenBank/DDBJ databases">
        <title>Rhodobacter blasticus.</title>
        <authorList>
            <person name="Meyer T.E."/>
            <person name="Miller S."/>
            <person name="Lodha T."/>
            <person name="Gandham S."/>
            <person name="Chintalapati S."/>
            <person name="Chintalapati V.R."/>
        </authorList>
    </citation>
    <scope>NUCLEOTIDE SEQUENCE [LARGE SCALE GENOMIC DNA]</scope>
    <source>
        <strain evidence="3 4">DSM 2131</strain>
    </source>
</reference>
<comment type="caution">
    <text evidence="3">The sequence shown here is derived from an EMBL/GenBank/DDBJ whole genome shotgun (WGS) entry which is preliminary data.</text>
</comment>
<feature type="signal peptide" evidence="1">
    <location>
        <begin position="1"/>
        <end position="23"/>
    </location>
</feature>
<keyword evidence="4" id="KW-1185">Reference proteome</keyword>
<dbReference type="SUPFAM" id="SSF55797">
    <property type="entry name" value="PR-1-like"/>
    <property type="match status" value="1"/>
</dbReference>
<dbReference type="InterPro" id="IPR035940">
    <property type="entry name" value="CAP_sf"/>
</dbReference>
<dbReference type="CDD" id="cd05379">
    <property type="entry name" value="CAP_bacterial"/>
    <property type="match status" value="1"/>
</dbReference>
<dbReference type="EMBL" id="PZKE01000015">
    <property type="protein sequence ID" value="PTE13301.1"/>
    <property type="molecule type" value="Genomic_DNA"/>
</dbReference>
<dbReference type="Gene3D" id="3.40.33.10">
    <property type="entry name" value="CAP"/>
    <property type="match status" value="1"/>
</dbReference>
<evidence type="ECO:0000256" key="1">
    <source>
        <dbReference type="SAM" id="SignalP"/>
    </source>
</evidence>
<gene>
    <name evidence="3" type="ORF">C5F44_14120</name>
</gene>
<protein>
    <submittedName>
        <fullName evidence="3">CAP domain-containing protein</fullName>
    </submittedName>
</protein>
<dbReference type="Proteomes" id="UP000241362">
    <property type="component" value="Unassembled WGS sequence"/>
</dbReference>
<evidence type="ECO:0000313" key="3">
    <source>
        <dbReference type="EMBL" id="PTE13301.1"/>
    </source>
</evidence>
<evidence type="ECO:0000259" key="2">
    <source>
        <dbReference type="Pfam" id="PF00188"/>
    </source>
</evidence>
<proteinExistence type="predicted"/>